<evidence type="ECO:0000313" key="5">
    <source>
        <dbReference type="Proteomes" id="UP000509345"/>
    </source>
</evidence>
<dbReference type="AlphaFoldDB" id="A0A6N9VD12"/>
<keyword evidence="1" id="KW-0812">Transmembrane</keyword>
<reference evidence="3 5" key="2">
    <citation type="submission" date="2020-06" db="EMBL/GenBank/DDBJ databases">
        <title>Genome mining for natural products.</title>
        <authorList>
            <person name="Zhang B."/>
            <person name="Shi J."/>
            <person name="Ge H."/>
        </authorList>
    </citation>
    <scope>NUCLEOTIDE SEQUENCE [LARGE SCALE GENOMIC DNA]</scope>
    <source>
        <strain evidence="3 5">NA06532</strain>
    </source>
</reference>
<keyword evidence="1" id="KW-0472">Membrane</keyword>
<feature type="transmembrane region" description="Helical" evidence="1">
    <location>
        <begin position="40"/>
        <end position="60"/>
    </location>
</feature>
<feature type="transmembrane region" description="Helical" evidence="1">
    <location>
        <begin position="12"/>
        <end position="28"/>
    </location>
</feature>
<proteinExistence type="predicted"/>
<organism evidence="2 4">
    <name type="scientific">Streptomyces microflavus</name>
    <name type="common">Streptomyces lipmanii</name>
    <dbReference type="NCBI Taxonomy" id="1919"/>
    <lineage>
        <taxon>Bacteria</taxon>
        <taxon>Bacillati</taxon>
        <taxon>Actinomycetota</taxon>
        <taxon>Actinomycetes</taxon>
        <taxon>Kitasatosporales</taxon>
        <taxon>Streptomycetaceae</taxon>
        <taxon>Streptomyces</taxon>
    </lineage>
</organism>
<dbReference type="RefSeq" id="WP_164357766.1">
    <property type="nucleotide sequence ID" value="NZ_CP054926.1"/>
</dbReference>
<keyword evidence="1" id="KW-1133">Transmembrane helix</keyword>
<reference evidence="2 4" key="1">
    <citation type="submission" date="2020-01" db="EMBL/GenBank/DDBJ databases">
        <title>Insect and environment-associated Actinomycetes.</title>
        <authorList>
            <person name="Currrie C."/>
            <person name="Chevrette M."/>
            <person name="Carlson C."/>
            <person name="Stubbendieck R."/>
            <person name="Wendt-Pienkowski E."/>
        </authorList>
    </citation>
    <scope>NUCLEOTIDE SEQUENCE [LARGE SCALE GENOMIC DNA]</scope>
    <source>
        <strain evidence="2 4">SID14438</strain>
    </source>
</reference>
<dbReference type="EMBL" id="JAAGME010000844">
    <property type="protein sequence ID" value="NEB69372.1"/>
    <property type="molecule type" value="Genomic_DNA"/>
</dbReference>
<dbReference type="Proteomes" id="UP000509345">
    <property type="component" value="Chromosome"/>
</dbReference>
<feature type="transmembrane region" description="Helical" evidence="1">
    <location>
        <begin position="80"/>
        <end position="105"/>
    </location>
</feature>
<sequence length="114" mass="12195">MNTIGPRSRPRLVAAGYIGLVTLAALVHEIAGRPESGEGVMILAAWPGSIMLLLFVLYPLDLLTGGTPATEEAGFSLLNPLFQGAGALVNVLIVWSIVSFARHFLAEARRSRIR</sequence>
<gene>
    <name evidence="2" type="ORF">G3I39_20280</name>
    <name evidence="3" type="ORF">HUT09_21515</name>
</gene>
<evidence type="ECO:0000313" key="4">
    <source>
        <dbReference type="Proteomes" id="UP000471648"/>
    </source>
</evidence>
<evidence type="ECO:0000313" key="2">
    <source>
        <dbReference type="EMBL" id="NEB69372.1"/>
    </source>
</evidence>
<evidence type="ECO:0000313" key="3">
    <source>
        <dbReference type="EMBL" id="QKW44898.1"/>
    </source>
</evidence>
<evidence type="ECO:0000256" key="1">
    <source>
        <dbReference type="SAM" id="Phobius"/>
    </source>
</evidence>
<protein>
    <submittedName>
        <fullName evidence="2">Uncharacterized protein</fullName>
    </submittedName>
</protein>
<accession>A0A6N9VD12</accession>
<dbReference type="GeneID" id="87633830"/>
<dbReference type="Proteomes" id="UP000471648">
    <property type="component" value="Unassembled WGS sequence"/>
</dbReference>
<name>A0A6N9VD12_STRMI</name>
<dbReference type="EMBL" id="CP054926">
    <property type="protein sequence ID" value="QKW44898.1"/>
    <property type="molecule type" value="Genomic_DNA"/>
</dbReference>